<accession>A0AAD4IPS5</accession>
<feature type="domain" description="Fe2OG dioxygenase" evidence="4">
    <location>
        <begin position="160"/>
        <end position="263"/>
    </location>
</feature>
<keyword evidence="6" id="KW-1185">Reference proteome</keyword>
<organism evidence="5 6">
    <name type="scientific">Perilla frutescens var. hirtella</name>
    <name type="common">Perilla citriodora</name>
    <name type="synonym">Perilla setoyensis</name>
    <dbReference type="NCBI Taxonomy" id="608512"/>
    <lineage>
        <taxon>Eukaryota</taxon>
        <taxon>Viridiplantae</taxon>
        <taxon>Streptophyta</taxon>
        <taxon>Embryophyta</taxon>
        <taxon>Tracheophyta</taxon>
        <taxon>Spermatophyta</taxon>
        <taxon>Magnoliopsida</taxon>
        <taxon>eudicotyledons</taxon>
        <taxon>Gunneridae</taxon>
        <taxon>Pentapetalae</taxon>
        <taxon>asterids</taxon>
        <taxon>lamiids</taxon>
        <taxon>Lamiales</taxon>
        <taxon>Lamiaceae</taxon>
        <taxon>Nepetoideae</taxon>
        <taxon>Elsholtzieae</taxon>
        <taxon>Perilla</taxon>
    </lineage>
</organism>
<dbReference type="GO" id="GO:0046872">
    <property type="term" value="F:metal ion binding"/>
    <property type="evidence" value="ECO:0007669"/>
    <property type="project" value="UniProtKB-KW"/>
</dbReference>
<evidence type="ECO:0000259" key="4">
    <source>
        <dbReference type="PROSITE" id="PS51471"/>
    </source>
</evidence>
<keyword evidence="2 3" id="KW-0408">Iron</keyword>
<dbReference type="InterPro" id="IPR026992">
    <property type="entry name" value="DIOX_N"/>
</dbReference>
<sequence length="309" mass="35260">MDSTKLPIIEFNHKKLNPGSNSWKTTSDSVRRALESYGCLVIEYEEMSSELDEAMFGLSEELFGFPIQTKMKHTSQLAGFGHGGNFSAMPLIEYFGIEYDATDLEPKKKFAGLFWPDGNHCFCEILQSYCNLLSEMERTVTKMVASSYGLEKYYEPLITSSFYMSRLMRYHSPGENNSSIGLIPHRDKNFVSIIGTNDVRGLEIQTRDGDWITFHPSPRKFILIVGEAFMAWSNGRLYCPLHKVVATREREKYSIGLFSFVNGVVKVPEELVDDDNPLKFKPFNHLDFLDYCKEGGEKMTEAIQTYCGI</sequence>
<comment type="caution">
    <text evidence="5">The sequence shown here is derived from an EMBL/GenBank/DDBJ whole genome shotgun (WGS) entry which is preliminary data.</text>
</comment>
<dbReference type="Gene3D" id="2.60.120.330">
    <property type="entry name" value="B-lactam Antibiotic, Isopenicillin N Synthase, Chain"/>
    <property type="match status" value="1"/>
</dbReference>
<dbReference type="InterPro" id="IPR027443">
    <property type="entry name" value="IPNS-like_sf"/>
</dbReference>
<evidence type="ECO:0000256" key="1">
    <source>
        <dbReference type="ARBA" id="ARBA00022723"/>
    </source>
</evidence>
<dbReference type="PROSITE" id="PS51471">
    <property type="entry name" value="FE2OG_OXY"/>
    <property type="match status" value="1"/>
</dbReference>
<evidence type="ECO:0000256" key="3">
    <source>
        <dbReference type="RuleBase" id="RU003682"/>
    </source>
</evidence>
<reference evidence="5 6" key="1">
    <citation type="journal article" date="2021" name="Nat. Commun.">
        <title>Incipient diploidization of the medicinal plant Perilla within 10,000 years.</title>
        <authorList>
            <person name="Zhang Y."/>
            <person name="Shen Q."/>
            <person name="Leng L."/>
            <person name="Zhang D."/>
            <person name="Chen S."/>
            <person name="Shi Y."/>
            <person name="Ning Z."/>
            <person name="Chen S."/>
        </authorList>
    </citation>
    <scope>NUCLEOTIDE SEQUENCE [LARGE SCALE GENOMIC DNA]</scope>
    <source>
        <strain evidence="6">cv. PC099</strain>
    </source>
</reference>
<dbReference type="InterPro" id="IPR005123">
    <property type="entry name" value="Oxoglu/Fe-dep_dioxygenase_dom"/>
</dbReference>
<dbReference type="GO" id="GO:0009805">
    <property type="term" value="P:coumarin biosynthetic process"/>
    <property type="evidence" value="ECO:0007669"/>
    <property type="project" value="UniProtKB-ARBA"/>
</dbReference>
<dbReference type="GO" id="GO:0002238">
    <property type="term" value="P:response to molecule of fungal origin"/>
    <property type="evidence" value="ECO:0007669"/>
    <property type="project" value="UniProtKB-ARBA"/>
</dbReference>
<dbReference type="Pfam" id="PF14226">
    <property type="entry name" value="DIOX_N"/>
    <property type="match status" value="1"/>
</dbReference>
<dbReference type="PANTHER" id="PTHR47990">
    <property type="entry name" value="2-OXOGLUTARATE (2OG) AND FE(II)-DEPENDENT OXYGENASE SUPERFAMILY PROTEIN-RELATED"/>
    <property type="match status" value="1"/>
</dbReference>
<protein>
    <recommendedName>
        <fullName evidence="4">Fe2OG dioxygenase domain-containing protein</fullName>
    </recommendedName>
</protein>
<dbReference type="GO" id="GO:0016706">
    <property type="term" value="F:2-oxoglutarate-dependent dioxygenase activity"/>
    <property type="evidence" value="ECO:0007669"/>
    <property type="project" value="UniProtKB-ARBA"/>
</dbReference>
<evidence type="ECO:0000313" key="6">
    <source>
        <dbReference type="Proteomes" id="UP001190926"/>
    </source>
</evidence>
<proteinExistence type="inferred from homology"/>
<comment type="similarity">
    <text evidence="3">Belongs to the iron/ascorbate-dependent oxidoreductase family.</text>
</comment>
<dbReference type="Proteomes" id="UP001190926">
    <property type="component" value="Unassembled WGS sequence"/>
</dbReference>
<dbReference type="EMBL" id="SDAM02029548">
    <property type="protein sequence ID" value="KAH6756628.1"/>
    <property type="molecule type" value="Genomic_DNA"/>
</dbReference>
<keyword evidence="3" id="KW-0560">Oxidoreductase</keyword>
<dbReference type="InterPro" id="IPR050231">
    <property type="entry name" value="Iron_ascorbate_oxido_reductase"/>
</dbReference>
<evidence type="ECO:0000256" key="2">
    <source>
        <dbReference type="ARBA" id="ARBA00023004"/>
    </source>
</evidence>
<dbReference type="AlphaFoldDB" id="A0AAD4IPS5"/>
<dbReference type="SUPFAM" id="SSF51197">
    <property type="entry name" value="Clavaminate synthase-like"/>
    <property type="match status" value="1"/>
</dbReference>
<dbReference type="InterPro" id="IPR044861">
    <property type="entry name" value="IPNS-like_FE2OG_OXY"/>
</dbReference>
<evidence type="ECO:0000313" key="5">
    <source>
        <dbReference type="EMBL" id="KAH6756628.1"/>
    </source>
</evidence>
<keyword evidence="1 3" id="KW-0479">Metal-binding</keyword>
<dbReference type="Pfam" id="PF03171">
    <property type="entry name" value="2OG-FeII_Oxy"/>
    <property type="match status" value="1"/>
</dbReference>
<gene>
    <name evidence="5" type="ORF">C2S53_001809</name>
</gene>
<name>A0AAD4IPS5_PERFH</name>